<gene>
    <name evidence="11" type="ORF">ECRASSUSDP1_LOCUS8835</name>
</gene>
<evidence type="ECO:0000256" key="2">
    <source>
        <dbReference type="ARBA" id="ARBA00022448"/>
    </source>
</evidence>
<evidence type="ECO:0000256" key="3">
    <source>
        <dbReference type="ARBA" id="ARBA00022692"/>
    </source>
</evidence>
<feature type="transmembrane region" description="Helical" evidence="9">
    <location>
        <begin position="35"/>
        <end position="53"/>
    </location>
</feature>
<feature type="transmembrane region" description="Helical" evidence="9">
    <location>
        <begin position="665"/>
        <end position="688"/>
    </location>
</feature>
<keyword evidence="8" id="KW-0407">Ion channel</keyword>
<keyword evidence="4 9" id="KW-1133">Transmembrane helix</keyword>
<keyword evidence="12" id="KW-1185">Reference proteome</keyword>
<dbReference type="Gene3D" id="2.60.120.10">
    <property type="entry name" value="Jelly Rolls"/>
    <property type="match status" value="1"/>
</dbReference>
<feature type="transmembrane region" description="Helical" evidence="9">
    <location>
        <begin position="636"/>
        <end position="653"/>
    </location>
</feature>
<name>A0AAD1UHV6_EUPCR</name>
<dbReference type="Pfam" id="PF00520">
    <property type="entry name" value="Ion_trans"/>
    <property type="match status" value="2"/>
</dbReference>
<dbReference type="InterPro" id="IPR000595">
    <property type="entry name" value="cNMP-bd_dom"/>
</dbReference>
<dbReference type="PANTHER" id="PTHR45638">
    <property type="entry name" value="CYCLIC NUCLEOTIDE-GATED CATION CHANNEL SUBUNIT A"/>
    <property type="match status" value="1"/>
</dbReference>
<evidence type="ECO:0000256" key="8">
    <source>
        <dbReference type="ARBA" id="ARBA00023303"/>
    </source>
</evidence>
<feature type="transmembrane region" description="Helical" evidence="9">
    <location>
        <begin position="524"/>
        <end position="546"/>
    </location>
</feature>
<dbReference type="InterPro" id="IPR005821">
    <property type="entry name" value="Ion_trans_dom"/>
</dbReference>
<sequence>MIKCLRLVKLYPILKVFEAIKQKVLNFGRIIEMLFLYYAACHIIACSFINIAYRQDDIRETWLRRLTVPQPEGMRLENSFDGLSDTTIYVHALEFTVNTVSHLAIGEITTINYRERIYNAFVILCGTFIYAFLFGNIASIMTEFASQMPFFKLHKQFEDVMNSLNKEAVPMPLISKIKDYYDYIWANSGGVSQDEILMDYLNAEAANKSIIFKDDNGEVDNALTNSVMTFLEYRIYMDGDFIVIGGSSSMNTYFLLEGEAIIIGLNEEFIGYMKTGGHYSNDLDDDNENTFDYKRPFHIVSKGISKVGILNRSKLYDLYIAFPRFKETLRDLNTNFADYITKFCRKYLKSNNLDYNAENVIKTVSNHYCYSTYEVYNSVLKKCRAISLDSEEIQEYDIIIKQQEISFKCAARRKDSKRSSTNIMTPSNLFEQEEKKKGCLEKFKFDKNSTLGRIIDFLNLINLLYVAVSIPLLISFDIKMSWYTALLEILSLLFTLIIIFLNFRNPVHLRGGKTLKFKIVLSYYYNNGLILDLFALWPLSFVLAITDVVQPVWLITPLKCVRLISVWKILNIFGRFELFFKKLGLFMNIIKALLFLCIIWHWTSCAWFFTNLYINLDRDDSWMEFNNLQDGPLYKQVLYSYYTIMNVVSTVGYGDMFPMTDVERIFITLLINSGDLIFAVAFGLIAGISMQASNNKSTEIFFKKMHMIKELIDQNRGDEKQKSKVEQYFAYSWHLHKSTKMFSIKSLSTQLPYRLSREVVYFSTRHLLEPMFKSFGSENLIKDISTSLVQTIYLPGDFIILKDDIGEEMYFIAEGSVYILAADKRTVLNTLTQGYYFGEMAIFLKSNRRTAYVQAETFCSILILKKYDLDNIKVNYPAVAKDIIKEAEKRQAETREIEEAYKDEIWDDEKNPEDQKNDLERIYGTPPDVKRTNFSPKMFDLTSRRSSFQGKESIKEDLAFHKFHKNLIKDGSNSSEVDPSSSFNKLKIMFQKHHSERILPHKFDRKKDLGENKSKFLKESDIRTPKSLKRKSNIQNQESLTKKVIHEDVENEDKASLSSYSKEESKHLFHKRSGKIGSFSPIQRDKIPKQDDLNFGDFTMQEKERSMPHGLSGDIFKTKFKRSTTEKIKEEGDSPSLHKSKIDQIVTSVDMERKLASRTPKRMKRQNTLFESPKHNVIDYRREGVHHNDLNVHKQRRLSRINLGKQLELSETLGLRLQWRVD</sequence>
<evidence type="ECO:0000256" key="7">
    <source>
        <dbReference type="ARBA" id="ARBA00023286"/>
    </source>
</evidence>
<comment type="subcellular location">
    <subcellularLocation>
        <location evidence="1">Membrane</location>
        <topology evidence="1">Multi-pass membrane protein</topology>
    </subcellularLocation>
</comment>
<dbReference type="PROSITE" id="PS50042">
    <property type="entry name" value="CNMP_BINDING_3"/>
    <property type="match status" value="2"/>
</dbReference>
<evidence type="ECO:0000313" key="11">
    <source>
        <dbReference type="EMBL" id="CAI2367548.1"/>
    </source>
</evidence>
<dbReference type="PANTHER" id="PTHR45638:SF11">
    <property type="entry name" value="CYCLIC NUCLEOTIDE-GATED CATION CHANNEL SUBUNIT A"/>
    <property type="match status" value="1"/>
</dbReference>
<dbReference type="Proteomes" id="UP001295684">
    <property type="component" value="Unassembled WGS sequence"/>
</dbReference>
<evidence type="ECO:0000256" key="6">
    <source>
        <dbReference type="ARBA" id="ARBA00023136"/>
    </source>
</evidence>
<dbReference type="InterPro" id="IPR018488">
    <property type="entry name" value="cNMP-bd_CS"/>
</dbReference>
<dbReference type="Pfam" id="PF00027">
    <property type="entry name" value="cNMP_binding"/>
    <property type="match status" value="1"/>
</dbReference>
<feature type="transmembrane region" description="Helical" evidence="9">
    <location>
        <begin position="482"/>
        <end position="503"/>
    </location>
</feature>
<feature type="domain" description="Cyclic nucleotide-binding" evidence="10">
    <location>
        <begin position="219"/>
        <end position="318"/>
    </location>
</feature>
<dbReference type="SUPFAM" id="SSF81324">
    <property type="entry name" value="Voltage-gated potassium channels"/>
    <property type="match status" value="2"/>
</dbReference>
<dbReference type="PROSITE" id="PS00889">
    <property type="entry name" value="CNMP_BINDING_2"/>
    <property type="match status" value="1"/>
</dbReference>
<dbReference type="SUPFAM" id="SSF51206">
    <property type="entry name" value="cAMP-binding domain-like"/>
    <property type="match status" value="2"/>
</dbReference>
<dbReference type="GO" id="GO:0016020">
    <property type="term" value="C:membrane"/>
    <property type="evidence" value="ECO:0007669"/>
    <property type="project" value="UniProtKB-SubCell"/>
</dbReference>
<keyword evidence="7" id="KW-1071">Ligand-gated ion channel</keyword>
<feature type="transmembrane region" description="Helical" evidence="9">
    <location>
        <begin position="117"/>
        <end position="138"/>
    </location>
</feature>
<keyword evidence="2" id="KW-0813">Transport</keyword>
<dbReference type="InterPro" id="IPR050866">
    <property type="entry name" value="CNG_cation_channel"/>
</dbReference>
<reference evidence="11" key="1">
    <citation type="submission" date="2023-07" db="EMBL/GenBank/DDBJ databases">
        <authorList>
            <consortium name="AG Swart"/>
            <person name="Singh M."/>
            <person name="Singh A."/>
            <person name="Seah K."/>
            <person name="Emmerich C."/>
        </authorList>
    </citation>
    <scope>NUCLEOTIDE SEQUENCE</scope>
    <source>
        <strain evidence="11">DP1</strain>
    </source>
</reference>
<dbReference type="GO" id="GO:0044877">
    <property type="term" value="F:protein-containing complex binding"/>
    <property type="evidence" value="ECO:0007669"/>
    <property type="project" value="TreeGrafter"/>
</dbReference>
<dbReference type="AlphaFoldDB" id="A0AAD1UHV6"/>
<dbReference type="EMBL" id="CAMPGE010008660">
    <property type="protein sequence ID" value="CAI2367548.1"/>
    <property type="molecule type" value="Genomic_DNA"/>
</dbReference>
<dbReference type="SMART" id="SM00100">
    <property type="entry name" value="cNMP"/>
    <property type="match status" value="1"/>
</dbReference>
<comment type="caution">
    <text evidence="11">The sequence shown here is derived from an EMBL/GenBank/DDBJ whole genome shotgun (WGS) entry which is preliminary data.</text>
</comment>
<feature type="domain" description="Cyclic nucleotide-binding" evidence="10">
    <location>
        <begin position="777"/>
        <end position="890"/>
    </location>
</feature>
<dbReference type="GO" id="GO:0005221">
    <property type="term" value="F:intracellularly cyclic nucleotide-activated monoatomic cation channel activity"/>
    <property type="evidence" value="ECO:0007669"/>
    <property type="project" value="InterPro"/>
</dbReference>
<feature type="transmembrane region" description="Helical" evidence="9">
    <location>
        <begin position="552"/>
        <end position="573"/>
    </location>
</feature>
<evidence type="ECO:0000259" key="10">
    <source>
        <dbReference type="PROSITE" id="PS50042"/>
    </source>
</evidence>
<evidence type="ECO:0000256" key="1">
    <source>
        <dbReference type="ARBA" id="ARBA00004141"/>
    </source>
</evidence>
<dbReference type="Gene3D" id="1.10.287.630">
    <property type="entry name" value="Helix hairpin bin"/>
    <property type="match status" value="1"/>
</dbReference>
<organism evidence="11 12">
    <name type="scientific">Euplotes crassus</name>
    <dbReference type="NCBI Taxonomy" id="5936"/>
    <lineage>
        <taxon>Eukaryota</taxon>
        <taxon>Sar</taxon>
        <taxon>Alveolata</taxon>
        <taxon>Ciliophora</taxon>
        <taxon>Intramacronucleata</taxon>
        <taxon>Spirotrichea</taxon>
        <taxon>Hypotrichia</taxon>
        <taxon>Euplotida</taxon>
        <taxon>Euplotidae</taxon>
        <taxon>Moneuplotes</taxon>
    </lineage>
</organism>
<accession>A0AAD1UHV6</accession>
<feature type="transmembrane region" description="Helical" evidence="9">
    <location>
        <begin position="593"/>
        <end position="616"/>
    </location>
</feature>
<protein>
    <recommendedName>
        <fullName evidence="10">Cyclic nucleotide-binding domain-containing protein</fullName>
    </recommendedName>
</protein>
<keyword evidence="5" id="KW-0406">Ion transport</keyword>
<evidence type="ECO:0000313" key="12">
    <source>
        <dbReference type="Proteomes" id="UP001295684"/>
    </source>
</evidence>
<keyword evidence="3 9" id="KW-0812">Transmembrane</keyword>
<dbReference type="InterPro" id="IPR018490">
    <property type="entry name" value="cNMP-bd_dom_sf"/>
</dbReference>
<evidence type="ECO:0000256" key="9">
    <source>
        <dbReference type="SAM" id="Phobius"/>
    </source>
</evidence>
<evidence type="ECO:0000256" key="4">
    <source>
        <dbReference type="ARBA" id="ARBA00022989"/>
    </source>
</evidence>
<keyword evidence="6 9" id="KW-0472">Membrane</keyword>
<proteinExistence type="predicted"/>
<dbReference type="Gene3D" id="1.10.287.70">
    <property type="match status" value="2"/>
</dbReference>
<evidence type="ECO:0000256" key="5">
    <source>
        <dbReference type="ARBA" id="ARBA00023065"/>
    </source>
</evidence>
<dbReference type="InterPro" id="IPR014710">
    <property type="entry name" value="RmlC-like_jellyroll"/>
</dbReference>
<dbReference type="CDD" id="cd00038">
    <property type="entry name" value="CAP_ED"/>
    <property type="match status" value="1"/>
</dbReference>